<evidence type="ECO:0000256" key="1">
    <source>
        <dbReference type="SAM" id="MobiDB-lite"/>
    </source>
</evidence>
<sequence>MGYSEVHCRLCDVVFNISRLRKPDDPPSHAWMNTGDGNTRFVPAENRWDSSCTSEDGCYGVWRGKEPPDRRQGEGEWRAIAVDEDENDSNYVYESSDGEEEYEFESDDDLGDGEIEDLEGTEYDVEMTDADSEPEWARFLKSDSGLAYKPHNPHHHPDLMETEQPAGGKRIGDIIKIEKELADREVEGCEHIAGPTCTCDRGYNGHRITAEEMRGCTTFQCFVRKLERWSPDEHDQDFEATSTHFLSGLCDHMPSTDSGGDPEVIPARHGVEEVCASDTIWGLGHESMPFHTACLDIFLRMSKLEFGEFDVNGLCAWYYAEPEYHWSPKTERDKDIEACQNQWWIHADGTEYLAANPVFVPRLSQILRSAVSEDPNFDTQAGAFKGLGSPSAEGQDDRFTTLPLELRLEVLGYLDPKDIANLRLSSRTFYQLPIYLWRTFIQRDMPWLWETWSDQKPYLWSMVTVEALKMEKAEEKVFVEEFNLYRRVIREEMPELLDMWLGAERSIMDRRVDKLITQCESEALKELVWTVPPEKINWYQLYSDIARNWSSLKGLKNRSRIWQYERYIIDWIGKHREEKRLQNSKMFAS</sequence>
<accession>A0A6A6YJ38</accession>
<dbReference type="Gene3D" id="1.20.1280.50">
    <property type="match status" value="1"/>
</dbReference>
<dbReference type="RefSeq" id="XP_033575836.1">
    <property type="nucleotide sequence ID" value="XM_033728124.1"/>
</dbReference>
<dbReference type="PROSITE" id="PS50181">
    <property type="entry name" value="FBOX"/>
    <property type="match status" value="1"/>
</dbReference>
<feature type="domain" description="F-box" evidence="2">
    <location>
        <begin position="396"/>
        <end position="440"/>
    </location>
</feature>
<proteinExistence type="predicted"/>
<dbReference type="OrthoDB" id="40579at2759"/>
<name>A0A6A6YJ38_9PEZI</name>
<feature type="region of interest" description="Disordered" evidence="1">
    <location>
        <begin position="80"/>
        <end position="112"/>
    </location>
</feature>
<dbReference type="Proteomes" id="UP000504636">
    <property type="component" value="Unplaced"/>
</dbReference>
<reference evidence="3 5" key="1">
    <citation type="journal article" date="2020" name="Stud. Mycol.">
        <title>101 Dothideomycetes genomes: a test case for predicting lifestyles and emergence of pathogens.</title>
        <authorList>
            <person name="Haridas S."/>
            <person name="Albert R."/>
            <person name="Binder M."/>
            <person name="Bloem J."/>
            <person name="Labutti K."/>
            <person name="Salamov A."/>
            <person name="Andreopoulos B."/>
            <person name="Baker S."/>
            <person name="Barry K."/>
            <person name="Bills G."/>
            <person name="Bluhm B."/>
            <person name="Cannon C."/>
            <person name="Castanera R."/>
            <person name="Culley D."/>
            <person name="Daum C."/>
            <person name="Ezra D."/>
            <person name="Gonzalez J."/>
            <person name="Henrissat B."/>
            <person name="Kuo A."/>
            <person name="Liang C."/>
            <person name="Lipzen A."/>
            <person name="Lutzoni F."/>
            <person name="Magnuson J."/>
            <person name="Mondo S."/>
            <person name="Nolan M."/>
            <person name="Ohm R."/>
            <person name="Pangilinan J."/>
            <person name="Park H.-J."/>
            <person name="Ramirez L."/>
            <person name="Alfaro M."/>
            <person name="Sun H."/>
            <person name="Tritt A."/>
            <person name="Yoshinaga Y."/>
            <person name="Zwiers L.-H."/>
            <person name="Turgeon B."/>
            <person name="Goodwin S."/>
            <person name="Spatafora J."/>
            <person name="Crous P."/>
            <person name="Grigoriev I."/>
        </authorList>
    </citation>
    <scope>NUCLEOTIDE SEQUENCE</scope>
    <source>
        <strain evidence="3 5">CBS 304.34</strain>
    </source>
</reference>
<dbReference type="AlphaFoldDB" id="A0A6A6YJ38"/>
<protein>
    <recommendedName>
        <fullName evidence="2">F-box domain-containing protein</fullName>
    </recommendedName>
</protein>
<evidence type="ECO:0000259" key="2">
    <source>
        <dbReference type="PROSITE" id="PS50181"/>
    </source>
</evidence>
<dbReference type="InterPro" id="IPR036047">
    <property type="entry name" value="F-box-like_dom_sf"/>
</dbReference>
<evidence type="ECO:0000313" key="5">
    <source>
        <dbReference type="RefSeq" id="XP_033575836.1"/>
    </source>
</evidence>
<keyword evidence="4" id="KW-1185">Reference proteome</keyword>
<evidence type="ECO:0000313" key="4">
    <source>
        <dbReference type="Proteomes" id="UP000504636"/>
    </source>
</evidence>
<evidence type="ECO:0000313" key="3">
    <source>
        <dbReference type="EMBL" id="KAF2808872.1"/>
    </source>
</evidence>
<dbReference type="SUPFAM" id="SSF81383">
    <property type="entry name" value="F-box domain"/>
    <property type="match status" value="1"/>
</dbReference>
<dbReference type="InterPro" id="IPR001810">
    <property type="entry name" value="F-box_dom"/>
</dbReference>
<reference evidence="5" key="2">
    <citation type="submission" date="2020-04" db="EMBL/GenBank/DDBJ databases">
        <authorList>
            <consortium name="NCBI Genome Project"/>
        </authorList>
    </citation>
    <scope>NUCLEOTIDE SEQUENCE</scope>
    <source>
        <strain evidence="5">CBS 304.34</strain>
    </source>
</reference>
<dbReference type="GeneID" id="54469017"/>
<dbReference type="Pfam" id="PF12937">
    <property type="entry name" value="F-box-like"/>
    <property type="match status" value="1"/>
</dbReference>
<dbReference type="CDD" id="cd09917">
    <property type="entry name" value="F-box_SF"/>
    <property type="match status" value="1"/>
</dbReference>
<reference evidence="5" key="3">
    <citation type="submission" date="2025-04" db="UniProtKB">
        <authorList>
            <consortium name="RefSeq"/>
        </authorList>
    </citation>
    <scope>IDENTIFICATION</scope>
    <source>
        <strain evidence="5">CBS 304.34</strain>
    </source>
</reference>
<dbReference type="EMBL" id="MU003702">
    <property type="protein sequence ID" value="KAF2808872.1"/>
    <property type="molecule type" value="Genomic_DNA"/>
</dbReference>
<feature type="compositionally biased region" description="Acidic residues" evidence="1">
    <location>
        <begin position="96"/>
        <end position="112"/>
    </location>
</feature>
<organism evidence="3">
    <name type="scientific">Mytilinidion resinicola</name>
    <dbReference type="NCBI Taxonomy" id="574789"/>
    <lineage>
        <taxon>Eukaryota</taxon>
        <taxon>Fungi</taxon>
        <taxon>Dikarya</taxon>
        <taxon>Ascomycota</taxon>
        <taxon>Pezizomycotina</taxon>
        <taxon>Dothideomycetes</taxon>
        <taxon>Pleosporomycetidae</taxon>
        <taxon>Mytilinidiales</taxon>
        <taxon>Mytilinidiaceae</taxon>
        <taxon>Mytilinidion</taxon>
    </lineage>
</organism>
<gene>
    <name evidence="3 5" type="ORF">BDZ99DRAFT_571729</name>
</gene>